<evidence type="ECO:0000256" key="5">
    <source>
        <dbReference type="PROSITE-ProRule" id="PRU01240"/>
    </source>
</evidence>
<organism evidence="9 10">
    <name type="scientific">Fodinicola feengrottensis</name>
    <dbReference type="NCBI Taxonomy" id="435914"/>
    <lineage>
        <taxon>Bacteria</taxon>
        <taxon>Bacillati</taxon>
        <taxon>Actinomycetota</taxon>
        <taxon>Actinomycetes</taxon>
        <taxon>Mycobacteriales</taxon>
        <taxon>Fodinicola</taxon>
    </lineage>
</organism>
<feature type="domain" description="Peptidase S8/S53" evidence="7">
    <location>
        <begin position="178"/>
        <end position="494"/>
    </location>
</feature>
<dbReference type="PRINTS" id="PR00723">
    <property type="entry name" value="SUBTILISIN"/>
</dbReference>
<protein>
    <recommendedName>
        <fullName evidence="11">S8 family serine peptidase</fullName>
    </recommendedName>
</protein>
<evidence type="ECO:0000259" key="8">
    <source>
        <dbReference type="Pfam" id="PF05922"/>
    </source>
</evidence>
<dbReference type="InterPro" id="IPR015500">
    <property type="entry name" value="Peptidase_S8_subtilisin-rel"/>
</dbReference>
<dbReference type="Pfam" id="PF05922">
    <property type="entry name" value="Inhibitor_I9"/>
    <property type="match status" value="1"/>
</dbReference>
<comment type="caution">
    <text evidence="5">Lacks conserved residue(s) required for the propagation of feature annotation.</text>
</comment>
<dbReference type="InterPro" id="IPR023828">
    <property type="entry name" value="Peptidase_S8_Ser-AS"/>
</dbReference>
<comment type="similarity">
    <text evidence="1 5">Belongs to the peptidase S8 family.</text>
</comment>
<dbReference type="PANTHER" id="PTHR43806">
    <property type="entry name" value="PEPTIDASE S8"/>
    <property type="match status" value="1"/>
</dbReference>
<dbReference type="PROSITE" id="PS00138">
    <property type="entry name" value="SUBTILASE_SER"/>
    <property type="match status" value="1"/>
</dbReference>
<feature type="compositionally biased region" description="Polar residues" evidence="6">
    <location>
        <begin position="147"/>
        <end position="163"/>
    </location>
</feature>
<dbReference type="InterPro" id="IPR050131">
    <property type="entry name" value="Peptidase_S8_subtilisin-like"/>
</dbReference>
<dbReference type="InterPro" id="IPR000209">
    <property type="entry name" value="Peptidase_S8/S53_dom"/>
</dbReference>
<dbReference type="Gene3D" id="3.40.50.200">
    <property type="entry name" value="Peptidase S8/S53 domain"/>
    <property type="match status" value="1"/>
</dbReference>
<evidence type="ECO:0000256" key="2">
    <source>
        <dbReference type="ARBA" id="ARBA00022670"/>
    </source>
</evidence>
<dbReference type="InterPro" id="IPR010259">
    <property type="entry name" value="S8pro/Inhibitor_I9"/>
</dbReference>
<gene>
    <name evidence="9" type="ORF">GCM10009765_11300</name>
</gene>
<feature type="region of interest" description="Disordered" evidence="6">
    <location>
        <begin position="122"/>
        <end position="166"/>
    </location>
</feature>
<keyword evidence="4" id="KW-0720">Serine protease</keyword>
<name>A0ABN2G1R7_9ACTN</name>
<dbReference type="SUPFAM" id="SSF52743">
    <property type="entry name" value="Subtilisin-like"/>
    <property type="match status" value="1"/>
</dbReference>
<evidence type="ECO:0000313" key="9">
    <source>
        <dbReference type="EMBL" id="GAA1663530.1"/>
    </source>
</evidence>
<evidence type="ECO:0000256" key="6">
    <source>
        <dbReference type="SAM" id="MobiDB-lite"/>
    </source>
</evidence>
<evidence type="ECO:0000313" key="10">
    <source>
        <dbReference type="Proteomes" id="UP001500618"/>
    </source>
</evidence>
<keyword evidence="2" id="KW-0645">Protease</keyword>
<evidence type="ECO:0000256" key="4">
    <source>
        <dbReference type="ARBA" id="ARBA00022825"/>
    </source>
</evidence>
<dbReference type="InterPro" id="IPR036852">
    <property type="entry name" value="Peptidase_S8/S53_dom_sf"/>
</dbReference>
<reference evidence="9 10" key="1">
    <citation type="journal article" date="2019" name="Int. J. Syst. Evol. Microbiol.">
        <title>The Global Catalogue of Microorganisms (GCM) 10K type strain sequencing project: providing services to taxonomists for standard genome sequencing and annotation.</title>
        <authorList>
            <consortium name="The Broad Institute Genomics Platform"/>
            <consortium name="The Broad Institute Genome Sequencing Center for Infectious Disease"/>
            <person name="Wu L."/>
            <person name="Ma J."/>
        </authorList>
    </citation>
    <scope>NUCLEOTIDE SEQUENCE [LARGE SCALE GENOMIC DNA]</scope>
    <source>
        <strain evidence="9 10">JCM 14718</strain>
    </source>
</reference>
<proteinExistence type="inferred from homology"/>
<evidence type="ECO:0000256" key="3">
    <source>
        <dbReference type="ARBA" id="ARBA00022801"/>
    </source>
</evidence>
<evidence type="ECO:0008006" key="11">
    <source>
        <dbReference type="Google" id="ProtNLM"/>
    </source>
</evidence>
<dbReference type="Proteomes" id="UP001500618">
    <property type="component" value="Unassembled WGS sequence"/>
</dbReference>
<dbReference type="Gene3D" id="3.30.70.80">
    <property type="entry name" value="Peptidase S8 propeptide/proteinase inhibitor I9"/>
    <property type="match status" value="1"/>
</dbReference>
<keyword evidence="10" id="KW-1185">Reference proteome</keyword>
<keyword evidence="3" id="KW-0378">Hydrolase</keyword>
<dbReference type="EMBL" id="BAAANY010000003">
    <property type="protein sequence ID" value="GAA1663530.1"/>
    <property type="molecule type" value="Genomic_DNA"/>
</dbReference>
<feature type="domain" description="Inhibitor I9" evidence="8">
    <location>
        <begin position="72"/>
        <end position="120"/>
    </location>
</feature>
<dbReference type="PROSITE" id="PS51892">
    <property type="entry name" value="SUBTILASE"/>
    <property type="match status" value="1"/>
</dbReference>
<accession>A0ABN2G1R7</accession>
<dbReference type="InterPro" id="IPR037045">
    <property type="entry name" value="S8pro/Inhibitor_I9_sf"/>
</dbReference>
<comment type="caution">
    <text evidence="9">The sequence shown here is derived from an EMBL/GenBank/DDBJ whole genome shotgun (WGS) entry which is preliminary data.</text>
</comment>
<sequence>MTAATALSGPATAAGAQPLTAAEVSALTIAPGNASTSVIVLLRNQPGAAARGSAAALSRAQAIAGNQAPLVSELTQVHAKNLRRYQLINAVAATVSAAEATRLAANPNVAQVLPDRLLKVAQPAKTPSRKAGSASGTVPAGTCAPAGQTQLEPEGLSTTNTDSADPAAKTARSLGFTGAGVKVGFIAEGIDVNNPDFIRADGSKVFANFQDFSGEGAAAPNVDSESFLDASAIAAQGRQVYDVQNFSADPLPSTCDIRVEGVSPGVSLFGYKVLGTNAEFSEANYIQAIDYAVTTDHVDVLNESVVFQPVPDVAALNAVEQANDAAVREGVTIVGATGDAGTNSTIDVPSTDPNIISVGASTDFRWQEQTNYTGARQFSTGWLNNNVSAITSAGFTQSGRTLDLLAPGDGSFAVCTPNLAIYLDCADFTGKASSVVRSGGTSAAAPFVSGTAALVIQAYRKGHGGASPTPAQIKQIVTSTAQDLTAPSNEQGAGQVDAYRAVQAAQGNTGSSVLVDQSQLNSVGAPGGKQNFTVHVTNTGASTQTVNLSGRTFGTPRTVGTGTVTLSDSASDHFTDWNGTNDNFGKFTFTVPAGVQRLKGSIAFQSAANAGGNGRVRLDLIDPTGKLAANSIPQAIGPDGNYGSADVVLPAAGIWTAVMFSAVSTSGGTVGPVKFQADVANTAAFGAVSPATMTLAPGASRAATVTETTPAGAGDSSGALVVNGSGGQHSSLPIIMRGLVQPTSGGAFTGTLTGGNNFNSDDGQANYYQFDVPAGVSNLKASVKLTNDPGDTVETQLVAPSGYAVGSGSNQLTTAYNPTTRVGTFSPQLGTDAYARAPQAGRWTLVIRFPGNVVGDEVSQPFTGSVTFNTVKVDGSAVRTATKRPLAAKNPVGITVPVTNTGTQPMNFFLDPRLNTTSTLTLAPVEPQTNFQSPLNSSESSPAWLVPTESSQFTVTATASAPIGLNYGPESGDPVTLSTTNGTTATGSITGSPLPNGVWAANVVQIGPFAAPTTTTANLSATVRAAPFDANVVPDATDFWQTSVTPATSMHLVTVLPGQTVTLTANITPTGPSGTTVSGTVYVDSLVVGSTSTESGFEYNDSGSTEPAGDELAAIPYSYTIS</sequence>
<evidence type="ECO:0000256" key="1">
    <source>
        <dbReference type="ARBA" id="ARBA00011073"/>
    </source>
</evidence>
<dbReference type="PANTHER" id="PTHR43806:SF11">
    <property type="entry name" value="CEREVISIN-RELATED"/>
    <property type="match status" value="1"/>
</dbReference>
<evidence type="ECO:0000259" key="7">
    <source>
        <dbReference type="Pfam" id="PF00082"/>
    </source>
</evidence>
<dbReference type="Pfam" id="PF00082">
    <property type="entry name" value="Peptidase_S8"/>
    <property type="match status" value="1"/>
</dbReference>